<dbReference type="EMBL" id="JAQLWV010000087">
    <property type="protein sequence ID" value="MDB7936278.1"/>
    <property type="molecule type" value="Genomic_DNA"/>
</dbReference>
<dbReference type="PROSITE" id="PS51737">
    <property type="entry name" value="RECOMBINASE_DNA_BIND"/>
    <property type="match status" value="1"/>
</dbReference>
<evidence type="ECO:0000259" key="2">
    <source>
        <dbReference type="PROSITE" id="PS51736"/>
    </source>
</evidence>
<dbReference type="InterPro" id="IPR036162">
    <property type="entry name" value="Resolvase-like_N_sf"/>
</dbReference>
<dbReference type="Pfam" id="PF00239">
    <property type="entry name" value="Resolvase"/>
    <property type="match status" value="1"/>
</dbReference>
<dbReference type="GO" id="GO:0000150">
    <property type="term" value="F:DNA strand exchange activity"/>
    <property type="evidence" value="ECO:0007669"/>
    <property type="project" value="InterPro"/>
</dbReference>
<dbReference type="CDD" id="cd00338">
    <property type="entry name" value="Ser_Recombinase"/>
    <property type="match status" value="1"/>
</dbReference>
<dbReference type="SUPFAM" id="SSF53041">
    <property type="entry name" value="Resolvase-like"/>
    <property type="match status" value="1"/>
</dbReference>
<feature type="coiled-coil region" evidence="1">
    <location>
        <begin position="424"/>
        <end position="487"/>
    </location>
</feature>
<dbReference type="InterPro" id="IPR006119">
    <property type="entry name" value="Resolv_N"/>
</dbReference>
<evidence type="ECO:0000259" key="3">
    <source>
        <dbReference type="PROSITE" id="PS51737"/>
    </source>
</evidence>
<gene>
    <name evidence="4" type="ORF">PND83_08925</name>
    <name evidence="5" type="ORF">PNE06_24650</name>
</gene>
<reference evidence="5" key="1">
    <citation type="submission" date="2023-01" db="EMBL/GenBank/DDBJ databases">
        <title>Human gut microbiome strain richness.</title>
        <authorList>
            <person name="Chen-Liaw A."/>
        </authorList>
    </citation>
    <scope>NUCLEOTIDE SEQUENCE</scope>
    <source>
        <strain evidence="5">1001287st1_F4_1001285I_161205</strain>
        <strain evidence="4">2225st1_A6_2225SCRN_200828</strain>
    </source>
</reference>
<organism evidence="5 6">
    <name type="scientific">Flavonifractor plautii</name>
    <name type="common">Fusobacterium plautii</name>
    <dbReference type="NCBI Taxonomy" id="292800"/>
    <lineage>
        <taxon>Bacteria</taxon>
        <taxon>Bacillati</taxon>
        <taxon>Bacillota</taxon>
        <taxon>Clostridia</taxon>
        <taxon>Eubacteriales</taxon>
        <taxon>Oscillospiraceae</taxon>
        <taxon>Flavonifractor</taxon>
    </lineage>
</organism>
<dbReference type="PANTHER" id="PTHR30461">
    <property type="entry name" value="DNA-INVERTASE FROM LAMBDOID PROPHAGE"/>
    <property type="match status" value="1"/>
</dbReference>
<dbReference type="InterPro" id="IPR050639">
    <property type="entry name" value="SSR_resolvase"/>
</dbReference>
<dbReference type="PANTHER" id="PTHR30461:SF23">
    <property type="entry name" value="DNA RECOMBINASE-RELATED"/>
    <property type="match status" value="1"/>
</dbReference>
<dbReference type="Pfam" id="PF13408">
    <property type="entry name" value="Zn_ribbon_recom"/>
    <property type="match status" value="1"/>
</dbReference>
<evidence type="ECO:0000313" key="6">
    <source>
        <dbReference type="Proteomes" id="UP001211173"/>
    </source>
</evidence>
<dbReference type="PROSITE" id="PS51736">
    <property type="entry name" value="RECOMBINASES_3"/>
    <property type="match status" value="1"/>
</dbReference>
<feature type="domain" description="Recombinase" evidence="3">
    <location>
        <begin position="185"/>
        <end position="312"/>
    </location>
</feature>
<keyword evidence="1" id="KW-0175">Coiled coil</keyword>
<dbReference type="SMART" id="SM00857">
    <property type="entry name" value="Resolvase"/>
    <property type="match status" value="1"/>
</dbReference>
<dbReference type="EMBL" id="JAQLWO010000008">
    <property type="protein sequence ID" value="MDB7906093.1"/>
    <property type="molecule type" value="Genomic_DNA"/>
</dbReference>
<evidence type="ECO:0000313" key="5">
    <source>
        <dbReference type="EMBL" id="MDB7936278.1"/>
    </source>
</evidence>
<accession>A0AAW6CNA5</accession>
<name>A0AAW6CNA5_FLAPL</name>
<evidence type="ECO:0000313" key="4">
    <source>
        <dbReference type="EMBL" id="MDB7906093.1"/>
    </source>
</evidence>
<dbReference type="Proteomes" id="UP001211006">
    <property type="component" value="Unassembled WGS sequence"/>
</dbReference>
<comment type="caution">
    <text evidence="5">The sequence shown here is derived from an EMBL/GenBank/DDBJ whole genome shotgun (WGS) entry which is preliminary data.</text>
</comment>
<dbReference type="Proteomes" id="UP001211173">
    <property type="component" value="Unassembled WGS sequence"/>
</dbReference>
<dbReference type="AlphaFoldDB" id="A0AAW6CNA5"/>
<proteinExistence type="predicted"/>
<dbReference type="GO" id="GO:0003677">
    <property type="term" value="F:DNA binding"/>
    <property type="evidence" value="ECO:0007669"/>
    <property type="project" value="InterPro"/>
</dbReference>
<dbReference type="InterPro" id="IPR025827">
    <property type="entry name" value="Zn_ribbon_recom_dom"/>
</dbReference>
<protein>
    <submittedName>
        <fullName evidence="5">Recombinase family protein</fullName>
    </submittedName>
</protein>
<dbReference type="Gene3D" id="3.90.1750.20">
    <property type="entry name" value="Putative Large Serine Recombinase, Chain B, Domain 2"/>
    <property type="match status" value="1"/>
</dbReference>
<evidence type="ECO:0000256" key="1">
    <source>
        <dbReference type="SAM" id="Coils"/>
    </source>
</evidence>
<feature type="domain" description="Resolvase/invertase-type recombinase catalytic" evidence="2">
    <location>
        <begin position="28"/>
        <end position="176"/>
    </location>
</feature>
<sequence>MNDTAPNVIVIPAKVETPQEQEKRRHLRVAAYCRVSTDSEEQLSSYENQLAYYTEKIMKEPGWTMAGVFADEGITGTSTCKRKEFLRMIRQCRQGKIDMILAKSVSRFARNTVDTLNFTRELRGLGIPVIFEEQNINSIYPESEFLITLHGAFAQAESESTSSRVRWGKRQAMKSGHVTMQYKQLLGYEKGPDGKPRIVPEQAEVVRFIYDRYLAGDSIREIKAALEGREIPTVSGKTKWMASHIRSILANEKYCGDVLLQKTFIQDCISKKVIPNTGQLPKYLIQNHHEGIVSRETFDAVQLEMARRNAKAGATRKSTPTGRGKYSGKHVLSNLLFCGECGTAYRRCVWTQRGIKRPVWRCVSRLDYGKKFCTQSPTLDEEPLQQAILAAVNAVMLDRDTLARQLAAAMEWELAPVLGERMSLADIDRALEELSGRFNSLLAEASANPAEDYTGRFRELSESTAHLREQRARLEGVYQENQKVNQRLRTVSAAMEHMSAALTEWDEEVIHQLLEKVTVLSREKIRVTFRDGREIEQYVAQPKRRKLA</sequence>
<dbReference type="RefSeq" id="WP_055271546.1">
    <property type="nucleotide sequence ID" value="NZ_BAABZG010000001.1"/>
</dbReference>
<dbReference type="InterPro" id="IPR011109">
    <property type="entry name" value="DNA_bind_recombinase_dom"/>
</dbReference>
<dbReference type="Pfam" id="PF07508">
    <property type="entry name" value="Recombinase"/>
    <property type="match status" value="1"/>
</dbReference>
<dbReference type="InterPro" id="IPR038109">
    <property type="entry name" value="DNA_bind_recomb_sf"/>
</dbReference>
<dbReference type="Gene3D" id="3.40.50.1390">
    <property type="entry name" value="Resolvase, N-terminal catalytic domain"/>
    <property type="match status" value="1"/>
</dbReference>